<evidence type="ECO:0000313" key="2">
    <source>
        <dbReference type="EMBL" id="OCB87387.1"/>
    </source>
</evidence>
<proteinExistence type="predicted"/>
<sequence length="494" mass="54896">MQQPTCSNIRIRSTRDAHIIFHAVSLNILPIISRRLDADERAALRSGCVYAWEERGPHTEVTGLGIERFTEGRRWGPSRVRDEFLFYYEKSPPGHLRDKENPLLDERVRKHWDPLVKQTYSVWVDGPRGRRKWHLTAYFTQATVDRLQTVDDLPQLRGLEVPPGKYVSTRQGKPRRQDDHIAAGPIANGADLLTPGISRPTSVSASRTYAPFPLPYQVTPPAMPSISQQHLYDSRLQYYGQPPLSVNGYNPPEQPSRSMDVDPDARRHHYGPPADIPRPAEHPRVQPHGYYNGPPSFQHHYPAFQYSYGPSGHINLQLPTPTATSCQSSPGYSPHDYTGEPTAYSGSPSLLYGSPAAGGSVPLPSQVYHSLLPIPVDRLKRPPPINIPSLTRPELPSPESMSPGEMRPTLSLPPHLASRLSPPMSDARDEHPQGNSVSLSPPQSPRSAVSSSSVPGGKQLSLAPLRSLARPHPYRRDKFDDKALMALSGRRAPD</sequence>
<feature type="region of interest" description="Disordered" evidence="1">
    <location>
        <begin position="242"/>
        <end position="280"/>
    </location>
</feature>
<protein>
    <recommendedName>
        <fullName evidence="4">cAMP-independent regulatory protein pac2</fullName>
    </recommendedName>
</protein>
<evidence type="ECO:0000313" key="3">
    <source>
        <dbReference type="Proteomes" id="UP000757232"/>
    </source>
</evidence>
<dbReference type="EMBL" id="LNZH02000192">
    <property type="protein sequence ID" value="OCB87387.1"/>
    <property type="molecule type" value="Genomic_DNA"/>
</dbReference>
<dbReference type="PANTHER" id="PTHR28027">
    <property type="entry name" value="TRANSCRIPTIONAL REGULATOR MIT1"/>
    <property type="match status" value="1"/>
</dbReference>
<feature type="compositionally biased region" description="Basic and acidic residues" evidence="1">
    <location>
        <begin position="474"/>
        <end position="483"/>
    </location>
</feature>
<feature type="region of interest" description="Disordered" evidence="1">
    <location>
        <begin position="321"/>
        <end position="341"/>
    </location>
</feature>
<comment type="caution">
    <text evidence="2">The sequence shown here is derived from an EMBL/GenBank/DDBJ whole genome shotgun (WGS) entry which is preliminary data.</text>
</comment>
<feature type="compositionally biased region" description="Low complexity" evidence="1">
    <location>
        <begin position="445"/>
        <end position="455"/>
    </location>
</feature>
<evidence type="ECO:0008006" key="4">
    <source>
        <dbReference type="Google" id="ProtNLM"/>
    </source>
</evidence>
<dbReference type="PANTHER" id="PTHR28027:SF1">
    <property type="entry name" value="CAMP INDEPENDENT REGULATORY PROTEIN (AFU_ORTHOLOGUE AFUA_3G09640)"/>
    <property type="match status" value="1"/>
</dbReference>
<reference evidence="2" key="1">
    <citation type="submission" date="2016-06" db="EMBL/GenBank/DDBJ databases">
        <title>Draft Genome sequence of the fungus Inonotus baumii.</title>
        <authorList>
            <person name="Zhu H."/>
            <person name="Lin W."/>
        </authorList>
    </citation>
    <scope>NUCLEOTIDE SEQUENCE</scope>
    <source>
        <strain evidence="2">821</strain>
    </source>
</reference>
<dbReference type="OrthoDB" id="5572844at2759"/>
<feature type="compositionally biased region" description="Polar residues" evidence="1">
    <location>
        <begin position="321"/>
        <end position="331"/>
    </location>
</feature>
<accession>A0A9Q5HWN9</accession>
<evidence type="ECO:0000256" key="1">
    <source>
        <dbReference type="SAM" id="MobiDB-lite"/>
    </source>
</evidence>
<dbReference type="Proteomes" id="UP000757232">
    <property type="component" value="Unassembled WGS sequence"/>
</dbReference>
<gene>
    <name evidence="2" type="ORF">A7U60_g5527</name>
</gene>
<feature type="region of interest" description="Disordered" evidence="1">
    <location>
        <begin position="378"/>
        <end position="494"/>
    </location>
</feature>
<dbReference type="AlphaFoldDB" id="A0A9Q5HWN9"/>
<keyword evidence="3" id="KW-1185">Reference proteome</keyword>
<dbReference type="Pfam" id="PF09729">
    <property type="entry name" value="Gti1_Pac2"/>
    <property type="match status" value="1"/>
</dbReference>
<dbReference type="GO" id="GO:0003677">
    <property type="term" value="F:DNA binding"/>
    <property type="evidence" value="ECO:0007669"/>
    <property type="project" value="TreeGrafter"/>
</dbReference>
<organism evidence="2 3">
    <name type="scientific">Sanghuangporus baumii</name>
    <name type="common">Phellinus baumii</name>
    <dbReference type="NCBI Taxonomy" id="108892"/>
    <lineage>
        <taxon>Eukaryota</taxon>
        <taxon>Fungi</taxon>
        <taxon>Dikarya</taxon>
        <taxon>Basidiomycota</taxon>
        <taxon>Agaricomycotina</taxon>
        <taxon>Agaricomycetes</taxon>
        <taxon>Hymenochaetales</taxon>
        <taxon>Hymenochaetaceae</taxon>
        <taxon>Sanghuangporus</taxon>
    </lineage>
</organism>
<dbReference type="InterPro" id="IPR018608">
    <property type="entry name" value="Gti1/Pac2"/>
</dbReference>
<name>A0A9Q5HWN9_SANBA</name>